<keyword evidence="7" id="KW-0378">Hydrolase</keyword>
<evidence type="ECO:0000256" key="12">
    <source>
        <dbReference type="SAM" id="Phobius"/>
    </source>
</evidence>
<dbReference type="AlphaFoldDB" id="A0A8I1DF69"/>
<keyword evidence="5 12" id="KW-0812">Transmembrane</keyword>
<evidence type="ECO:0000256" key="5">
    <source>
        <dbReference type="ARBA" id="ARBA00022692"/>
    </source>
</evidence>
<keyword evidence="15" id="KW-1185">Reference proteome</keyword>
<dbReference type="GO" id="GO:0046872">
    <property type="term" value="F:metal ion binding"/>
    <property type="evidence" value="ECO:0007669"/>
    <property type="project" value="UniProtKB-KW"/>
</dbReference>
<dbReference type="SUPFAM" id="SSF54631">
    <property type="entry name" value="CBS-domain pair"/>
    <property type="match status" value="1"/>
</dbReference>
<evidence type="ECO:0000256" key="8">
    <source>
        <dbReference type="ARBA" id="ARBA00022833"/>
    </source>
</evidence>
<comment type="subcellular location">
    <subcellularLocation>
        <location evidence="2">Membrane</location>
        <topology evidence="2">Multi-pass membrane protein</topology>
    </subcellularLocation>
</comment>
<feature type="transmembrane region" description="Helical" evidence="12">
    <location>
        <begin position="83"/>
        <end position="104"/>
    </location>
</feature>
<dbReference type="PANTHER" id="PTHR39188">
    <property type="entry name" value="MEMBRANE-ASSOCIATED ZINC METALLOPROTEASE M50B"/>
    <property type="match status" value="1"/>
</dbReference>
<keyword evidence="6" id="KW-0479">Metal-binding</keyword>
<sequence length="288" mass="33478">MIKRMVPVPVRIHPLFWLIVCSAVWTGYFIEIMTLFVLVLIHELGHAAAAGAFGWRVDSIELLPFGGVVKTDEWGTVPAREELTVALAGPFQHILMILISLFFYRQGWWTKEWTEYFIQGNLMIAGFNLLPVYPLDGGRVFLSTLSYFFPYRFCLHFTLWTGMAGSLALCVLALFWSPEGILVHLLILGIFLFYSNLQMLRQKNIHFFRFLLFRRHHPDLSRPVKKVRMEPDTRLNEVILKLCKEKYHVLEVVDQNGELVSILPEEWLLDAYMTCPYGKTTIKEWFAS</sequence>
<evidence type="ECO:0000256" key="4">
    <source>
        <dbReference type="ARBA" id="ARBA00022670"/>
    </source>
</evidence>
<accession>A0A8I1DF69</accession>
<feature type="transmembrane region" description="Helical" evidence="12">
    <location>
        <begin position="181"/>
        <end position="200"/>
    </location>
</feature>
<feature type="domain" description="Peptidase M50" evidence="13">
    <location>
        <begin position="32"/>
        <end position="104"/>
    </location>
</feature>
<keyword evidence="11 12" id="KW-0472">Membrane</keyword>
<dbReference type="GO" id="GO:0016020">
    <property type="term" value="C:membrane"/>
    <property type="evidence" value="ECO:0007669"/>
    <property type="project" value="UniProtKB-SubCell"/>
</dbReference>
<organism evidence="14 15">
    <name type="scientific">Thermoactinomyces intermedius</name>
    <dbReference type="NCBI Taxonomy" id="2024"/>
    <lineage>
        <taxon>Bacteria</taxon>
        <taxon>Bacillati</taxon>
        <taxon>Bacillota</taxon>
        <taxon>Bacilli</taxon>
        <taxon>Bacillales</taxon>
        <taxon>Thermoactinomycetaceae</taxon>
        <taxon>Thermoactinomyces</taxon>
    </lineage>
</organism>
<keyword evidence="10" id="KW-0482">Metalloprotease</keyword>
<proteinExistence type="inferred from homology"/>
<evidence type="ECO:0000256" key="11">
    <source>
        <dbReference type="ARBA" id="ARBA00023136"/>
    </source>
</evidence>
<dbReference type="InterPro" id="IPR008915">
    <property type="entry name" value="Peptidase_M50"/>
</dbReference>
<evidence type="ECO:0000313" key="15">
    <source>
        <dbReference type="Proteomes" id="UP000633619"/>
    </source>
</evidence>
<comment type="caution">
    <text evidence="14">The sequence shown here is derived from an EMBL/GenBank/DDBJ whole genome shotgun (WGS) entry which is preliminary data.</text>
</comment>
<dbReference type="GO" id="GO:0006508">
    <property type="term" value="P:proteolysis"/>
    <property type="evidence" value="ECO:0007669"/>
    <property type="project" value="UniProtKB-KW"/>
</dbReference>
<evidence type="ECO:0000256" key="10">
    <source>
        <dbReference type="ARBA" id="ARBA00023049"/>
    </source>
</evidence>
<evidence type="ECO:0000313" key="14">
    <source>
        <dbReference type="EMBL" id="MBH8594526.1"/>
    </source>
</evidence>
<dbReference type="EMBL" id="JAECVW010000002">
    <property type="protein sequence ID" value="MBH8594526.1"/>
    <property type="molecule type" value="Genomic_DNA"/>
</dbReference>
<evidence type="ECO:0000256" key="9">
    <source>
        <dbReference type="ARBA" id="ARBA00022989"/>
    </source>
</evidence>
<dbReference type="InterPro" id="IPR046342">
    <property type="entry name" value="CBS_dom_sf"/>
</dbReference>
<evidence type="ECO:0000256" key="1">
    <source>
        <dbReference type="ARBA" id="ARBA00001947"/>
    </source>
</evidence>
<evidence type="ECO:0000256" key="7">
    <source>
        <dbReference type="ARBA" id="ARBA00022801"/>
    </source>
</evidence>
<feature type="transmembrane region" description="Helical" evidence="12">
    <location>
        <begin position="15"/>
        <end position="41"/>
    </location>
</feature>
<dbReference type="GO" id="GO:0008237">
    <property type="term" value="F:metallopeptidase activity"/>
    <property type="evidence" value="ECO:0007669"/>
    <property type="project" value="UniProtKB-KW"/>
</dbReference>
<dbReference type="Pfam" id="PF02163">
    <property type="entry name" value="Peptidase_M50"/>
    <property type="match status" value="1"/>
</dbReference>
<evidence type="ECO:0000256" key="3">
    <source>
        <dbReference type="ARBA" id="ARBA00007931"/>
    </source>
</evidence>
<evidence type="ECO:0000256" key="6">
    <source>
        <dbReference type="ARBA" id="ARBA00022723"/>
    </source>
</evidence>
<gene>
    <name evidence="14" type="ORF">I8U20_04185</name>
</gene>
<dbReference type="Proteomes" id="UP000633619">
    <property type="component" value="Unassembled WGS sequence"/>
</dbReference>
<reference evidence="14 15" key="1">
    <citation type="submission" date="2020-12" db="EMBL/GenBank/DDBJ databases">
        <title>WGS of Thermoactinomyces spp.</title>
        <authorList>
            <person name="Cheng K."/>
        </authorList>
    </citation>
    <scope>NUCLEOTIDE SEQUENCE [LARGE SCALE GENOMIC DNA]</scope>
    <source>
        <strain evidence="15">CICC 10671\DSM 43846</strain>
    </source>
</reference>
<comment type="cofactor">
    <cofactor evidence="1">
        <name>Zn(2+)</name>
        <dbReference type="ChEBI" id="CHEBI:29105"/>
    </cofactor>
</comment>
<evidence type="ECO:0000256" key="2">
    <source>
        <dbReference type="ARBA" id="ARBA00004141"/>
    </source>
</evidence>
<comment type="similarity">
    <text evidence="3">Belongs to the peptidase M50B family.</text>
</comment>
<name>A0A8I1DF69_THEIN</name>
<keyword evidence="8" id="KW-0862">Zinc</keyword>
<feature type="transmembrane region" description="Helical" evidence="12">
    <location>
        <begin position="153"/>
        <end position="175"/>
    </location>
</feature>
<keyword evidence="4" id="KW-0645">Protease</keyword>
<evidence type="ECO:0000259" key="13">
    <source>
        <dbReference type="Pfam" id="PF02163"/>
    </source>
</evidence>
<dbReference type="RefSeq" id="WP_181731765.1">
    <property type="nucleotide sequence ID" value="NZ_JACEIR010000003.1"/>
</dbReference>
<protein>
    <submittedName>
        <fullName evidence="14">M50 family metallopeptidase</fullName>
    </submittedName>
</protein>
<keyword evidence="9 12" id="KW-1133">Transmembrane helix</keyword>
<dbReference type="PANTHER" id="PTHR39188:SF3">
    <property type="entry name" value="STAGE IV SPORULATION PROTEIN FB"/>
    <property type="match status" value="1"/>
</dbReference>